<keyword evidence="8" id="KW-1185">Reference proteome</keyword>
<dbReference type="RefSeq" id="WP_148913305.1">
    <property type="nucleotide sequence ID" value="NZ_VSZS01000054.1"/>
</dbReference>
<dbReference type="PANTHER" id="PTHR30629:SF2">
    <property type="entry name" value="PROPHAGE INTEGRASE INTS-RELATED"/>
    <property type="match status" value="1"/>
</dbReference>
<dbReference type="InterPro" id="IPR002104">
    <property type="entry name" value="Integrase_catalytic"/>
</dbReference>
<dbReference type="CDD" id="cd00796">
    <property type="entry name" value="INT_Rci_Hp1_C"/>
    <property type="match status" value="1"/>
</dbReference>
<protein>
    <submittedName>
        <fullName evidence="7">Tyrosine-type recombinase/integrase</fullName>
    </submittedName>
</protein>
<evidence type="ECO:0000256" key="4">
    <source>
        <dbReference type="ARBA" id="ARBA00023172"/>
    </source>
</evidence>
<dbReference type="SUPFAM" id="SSF56349">
    <property type="entry name" value="DNA breaking-rejoining enzymes"/>
    <property type="match status" value="1"/>
</dbReference>
<evidence type="ECO:0000256" key="3">
    <source>
        <dbReference type="ARBA" id="ARBA00023125"/>
    </source>
</evidence>
<feature type="domain" description="Tyr recombinase" evidence="6">
    <location>
        <begin position="239"/>
        <end position="415"/>
    </location>
</feature>
<dbReference type="InterPro" id="IPR004107">
    <property type="entry name" value="Integrase_SAM-like_N"/>
</dbReference>
<dbReference type="EMBL" id="VSZS01000054">
    <property type="protein sequence ID" value="TYR34888.1"/>
    <property type="molecule type" value="Genomic_DNA"/>
</dbReference>
<dbReference type="InterPro" id="IPR050808">
    <property type="entry name" value="Phage_Integrase"/>
</dbReference>
<feature type="region of interest" description="Disordered" evidence="5">
    <location>
        <begin position="176"/>
        <end position="197"/>
    </location>
</feature>
<evidence type="ECO:0000313" key="7">
    <source>
        <dbReference type="EMBL" id="TYR34888.1"/>
    </source>
</evidence>
<organism evidence="7 8">
    <name type="scientific">Neoaquamicrobium microcysteis</name>
    <dbReference type="NCBI Taxonomy" id="2682781"/>
    <lineage>
        <taxon>Bacteria</taxon>
        <taxon>Pseudomonadati</taxon>
        <taxon>Pseudomonadota</taxon>
        <taxon>Alphaproteobacteria</taxon>
        <taxon>Hyphomicrobiales</taxon>
        <taxon>Phyllobacteriaceae</taxon>
        <taxon>Neoaquamicrobium</taxon>
    </lineage>
</organism>
<dbReference type="InterPro" id="IPR011010">
    <property type="entry name" value="DNA_brk_join_enz"/>
</dbReference>
<keyword evidence="2" id="KW-0229">DNA integration</keyword>
<evidence type="ECO:0000256" key="1">
    <source>
        <dbReference type="ARBA" id="ARBA00008857"/>
    </source>
</evidence>
<dbReference type="Proteomes" id="UP000323258">
    <property type="component" value="Unassembled WGS sequence"/>
</dbReference>
<comment type="caution">
    <text evidence="7">The sequence shown here is derived from an EMBL/GenBank/DDBJ whole genome shotgun (WGS) entry which is preliminary data.</text>
</comment>
<comment type="similarity">
    <text evidence="1">Belongs to the 'phage' integrase family.</text>
</comment>
<accession>A0A5D4H2M1</accession>
<dbReference type="PANTHER" id="PTHR30629">
    <property type="entry name" value="PROPHAGE INTEGRASE"/>
    <property type="match status" value="1"/>
</dbReference>
<evidence type="ECO:0000259" key="6">
    <source>
        <dbReference type="PROSITE" id="PS51898"/>
    </source>
</evidence>
<dbReference type="PROSITE" id="PS51898">
    <property type="entry name" value="TYR_RECOMBINASE"/>
    <property type="match status" value="1"/>
</dbReference>
<dbReference type="Pfam" id="PF14659">
    <property type="entry name" value="Phage_int_SAM_3"/>
    <property type="match status" value="1"/>
</dbReference>
<evidence type="ECO:0000256" key="2">
    <source>
        <dbReference type="ARBA" id="ARBA00022908"/>
    </source>
</evidence>
<keyword evidence="3" id="KW-0238">DNA-binding</keyword>
<sequence>MVALWYWKILNRFNGILRVTMPKRSSITITKSRVDALTIGQQLWDAGTIGFGVVANAHSKTFKLKYRYKGRQRMLTIGRYGPLTVDAARKQAITYLAELNANVDPATKKVNLAFTVADLCNEYMQKHAKVTKKASSAAQDASNIKNHLKPLLGKMAVADVTSKEIDEFKIKVETGKTAPTNPKDVQKAQKGGSPVRGGKGVANRCLALLSKMFNLAEKWGYRPQRTNPTVGISKYRENAKERYLSDEELKNLWSHLDRMEAEKGADVYAIAFFRLLILTGARSSEIRTLKWSSVDLSAKRLILSDSKTGKKTIHLSDVAVGVLEALPQVTGNGYVIVGAKLGKPLQNVRKPWVAIRKAVGLDDVRLHDLRHSFASFAAAQGMPLKTIGALMGHLNDGTTSRYVHLTDQYLQKANDELGARMKGVVGGRTEPLPTEDQPKQ</sequence>
<dbReference type="Pfam" id="PF00589">
    <property type="entry name" value="Phage_integrase"/>
    <property type="match status" value="1"/>
</dbReference>
<evidence type="ECO:0000313" key="8">
    <source>
        <dbReference type="Proteomes" id="UP000323258"/>
    </source>
</evidence>
<dbReference type="GO" id="GO:0015074">
    <property type="term" value="P:DNA integration"/>
    <property type="evidence" value="ECO:0007669"/>
    <property type="project" value="UniProtKB-KW"/>
</dbReference>
<dbReference type="Gene3D" id="3.30.160.390">
    <property type="entry name" value="Integrase, DNA-binding domain"/>
    <property type="match status" value="1"/>
</dbReference>
<name>A0A5D4H2M1_9HYPH</name>
<dbReference type="InterPro" id="IPR010998">
    <property type="entry name" value="Integrase_recombinase_N"/>
</dbReference>
<dbReference type="AlphaFoldDB" id="A0A5D4H2M1"/>
<dbReference type="GO" id="GO:0006310">
    <property type="term" value="P:DNA recombination"/>
    <property type="evidence" value="ECO:0007669"/>
    <property type="project" value="UniProtKB-KW"/>
</dbReference>
<dbReference type="InterPro" id="IPR038488">
    <property type="entry name" value="Integrase_DNA-bd_sf"/>
</dbReference>
<dbReference type="Gene3D" id="1.10.150.130">
    <property type="match status" value="1"/>
</dbReference>
<evidence type="ECO:0000256" key="5">
    <source>
        <dbReference type="SAM" id="MobiDB-lite"/>
    </source>
</evidence>
<dbReference type="InterPro" id="IPR025166">
    <property type="entry name" value="Integrase_DNA_bind_dom"/>
</dbReference>
<reference evidence="7 8" key="2">
    <citation type="submission" date="2019-09" db="EMBL/GenBank/DDBJ databases">
        <title>Mesorhizobium sp. MaA-C15 isolated from Microcystis aeruginosa.</title>
        <authorList>
            <person name="Jeong S.E."/>
            <person name="Jin H.M."/>
            <person name="Jeon C.O."/>
        </authorList>
    </citation>
    <scope>NUCLEOTIDE SEQUENCE [LARGE SCALE GENOMIC DNA]</scope>
    <source>
        <strain evidence="7 8">MaA-C15</strain>
    </source>
</reference>
<dbReference type="Gene3D" id="1.10.443.10">
    <property type="entry name" value="Intergrase catalytic core"/>
    <property type="match status" value="1"/>
</dbReference>
<dbReference type="GO" id="GO:0003677">
    <property type="term" value="F:DNA binding"/>
    <property type="evidence" value="ECO:0007669"/>
    <property type="project" value="UniProtKB-KW"/>
</dbReference>
<dbReference type="Pfam" id="PF13356">
    <property type="entry name" value="Arm-DNA-bind_3"/>
    <property type="match status" value="1"/>
</dbReference>
<reference evidence="7 8" key="1">
    <citation type="submission" date="2019-08" db="EMBL/GenBank/DDBJ databases">
        <authorList>
            <person name="Seo Y.L."/>
        </authorList>
    </citation>
    <scope>NUCLEOTIDE SEQUENCE [LARGE SCALE GENOMIC DNA]</scope>
    <source>
        <strain evidence="7 8">MaA-C15</strain>
    </source>
</reference>
<dbReference type="InterPro" id="IPR013762">
    <property type="entry name" value="Integrase-like_cat_sf"/>
</dbReference>
<gene>
    <name evidence="7" type="ORF">FY036_03445</name>
</gene>
<proteinExistence type="inferred from homology"/>
<keyword evidence="4" id="KW-0233">DNA recombination</keyword>